<proteinExistence type="predicted"/>
<gene>
    <name evidence="1" type="ORF">ACFSCZ_11525</name>
</gene>
<keyword evidence="2" id="KW-1185">Reference proteome</keyword>
<dbReference type="Proteomes" id="UP001597301">
    <property type="component" value="Unassembled WGS sequence"/>
</dbReference>
<comment type="caution">
    <text evidence="1">The sequence shown here is derived from an EMBL/GenBank/DDBJ whole genome shotgun (WGS) entry which is preliminary data.</text>
</comment>
<name>A0ABW4KJC6_9BACI</name>
<evidence type="ECO:0000313" key="2">
    <source>
        <dbReference type="Proteomes" id="UP001597301"/>
    </source>
</evidence>
<evidence type="ECO:0000313" key="1">
    <source>
        <dbReference type="EMBL" id="MFD1707361.1"/>
    </source>
</evidence>
<dbReference type="Pfam" id="PF07799">
    <property type="entry name" value="DUF1643"/>
    <property type="match status" value="1"/>
</dbReference>
<dbReference type="RefSeq" id="WP_380774082.1">
    <property type="nucleotide sequence ID" value="NZ_JBHUEO010000031.1"/>
</dbReference>
<protein>
    <submittedName>
        <fullName evidence="1">DUF1643 domain-containing protein</fullName>
    </submittedName>
</protein>
<reference evidence="2" key="1">
    <citation type="journal article" date="2019" name="Int. J. Syst. Evol. Microbiol.">
        <title>The Global Catalogue of Microorganisms (GCM) 10K type strain sequencing project: providing services to taxonomists for standard genome sequencing and annotation.</title>
        <authorList>
            <consortium name="The Broad Institute Genomics Platform"/>
            <consortium name="The Broad Institute Genome Sequencing Center for Infectious Disease"/>
            <person name="Wu L."/>
            <person name="Ma J."/>
        </authorList>
    </citation>
    <scope>NUCLEOTIDE SEQUENCE [LARGE SCALE GENOMIC DNA]</scope>
    <source>
        <strain evidence="2">CGMCC 1.12295</strain>
    </source>
</reference>
<sequence length="215" mass="25222">MAFIPAEVLRQSFEVYGKFYKYDLNGQIMNMRSHVQIVRKEIQAEKPDCTVIMINPGSWNPSAQDSCQEKGGLIRAKDNQTQHQLMRLMDRMGYNRLDVINLSDICEGNLKKFFNRMDNFQSLEGDRHSIFTKEREAELLEHIDHEIPIIAGWGTDARIQRLAQQALRILGERKLYGIKHEKHPYYYHPKPPVIKDRIRWLNRMEAQLKGEAVLV</sequence>
<dbReference type="InterPro" id="IPR012441">
    <property type="entry name" value="DUF1643"/>
</dbReference>
<accession>A0ABW4KJC6</accession>
<dbReference type="EMBL" id="JBHUEO010000031">
    <property type="protein sequence ID" value="MFD1707361.1"/>
    <property type="molecule type" value="Genomic_DNA"/>
</dbReference>
<organism evidence="1 2">
    <name type="scientific">Siminovitchia sediminis</name>
    <dbReference type="NCBI Taxonomy" id="1274353"/>
    <lineage>
        <taxon>Bacteria</taxon>
        <taxon>Bacillati</taxon>
        <taxon>Bacillota</taxon>
        <taxon>Bacilli</taxon>
        <taxon>Bacillales</taxon>
        <taxon>Bacillaceae</taxon>
        <taxon>Siminovitchia</taxon>
    </lineage>
</organism>